<name>A0A482TQR1_9EURY</name>
<comment type="caution">
    <text evidence="3">The sequence shown here is derived from an EMBL/GenBank/DDBJ whole genome shotgun (WGS) entry which is preliminary data.</text>
</comment>
<evidence type="ECO:0000259" key="2">
    <source>
        <dbReference type="Pfam" id="PF13649"/>
    </source>
</evidence>
<evidence type="ECO:0000256" key="1">
    <source>
        <dbReference type="ARBA" id="ARBA00022679"/>
    </source>
</evidence>
<dbReference type="Pfam" id="PF13649">
    <property type="entry name" value="Methyltransf_25"/>
    <property type="match status" value="1"/>
</dbReference>
<gene>
    <name evidence="3" type="ORF">ELS19_15695</name>
</gene>
<accession>A0A482TQR1</accession>
<dbReference type="RefSeq" id="WP_129785569.1">
    <property type="nucleotide sequence ID" value="NZ_RZHH01000002.1"/>
</dbReference>
<dbReference type="InterPro" id="IPR029063">
    <property type="entry name" value="SAM-dependent_MTases_sf"/>
</dbReference>
<dbReference type="PANTHER" id="PTHR43861">
    <property type="entry name" value="TRANS-ACONITATE 2-METHYLTRANSFERASE-RELATED"/>
    <property type="match status" value="1"/>
</dbReference>
<dbReference type="CDD" id="cd02440">
    <property type="entry name" value="AdoMet_MTases"/>
    <property type="match status" value="1"/>
</dbReference>
<sequence>MTLRHVIEDINENPHRERDFYEYPALYDFYHSRMLDRDRQVNLLERYQPDDANRVLEFGCGTGPLLTRIEDEYEEVLGVDADERMLESARKHVSEADVLEADFTEWSAADDGRVFDVAALLGGLLHLTDNRDVESFAKNVYESLREGGTFVTFFQPFTDDVDNGSTDTQTVESERFSVERRSTTALTSADGHYTTTYVFTIRDTVRETEAKMGSVFHGRFHDPDALADTFDAAGFSDVEVIDSDGTTIFHAVK</sequence>
<reference evidence="3 4" key="1">
    <citation type="submission" date="2018-12" db="EMBL/GenBank/DDBJ databases">
        <title>Genome analysis provides insights into bioremediation potentialities of Halogeometricum borinquense strain N11.</title>
        <authorList>
            <person name="Najjari A."/>
            <person name="Youssef N."/>
            <person name="Fhoula I."/>
            <person name="Ben Dhia O."/>
            <person name="Mahjoubi M."/>
            <person name="Ouzari H.I."/>
            <person name="Cherif A."/>
        </authorList>
    </citation>
    <scope>NUCLEOTIDE SEQUENCE [LARGE SCALE GENOMIC DNA]</scope>
    <source>
        <strain evidence="3 4">N11</strain>
    </source>
</reference>
<dbReference type="EMBL" id="RZHH01000002">
    <property type="protein sequence ID" value="RYJ15245.1"/>
    <property type="molecule type" value="Genomic_DNA"/>
</dbReference>
<organism evidence="3 4">
    <name type="scientific">Halogeometricum borinquense</name>
    <dbReference type="NCBI Taxonomy" id="60847"/>
    <lineage>
        <taxon>Archaea</taxon>
        <taxon>Methanobacteriati</taxon>
        <taxon>Methanobacteriota</taxon>
        <taxon>Stenosarchaea group</taxon>
        <taxon>Halobacteria</taxon>
        <taxon>Halobacteriales</taxon>
        <taxon>Haloferacaceae</taxon>
        <taxon>Halogeometricum</taxon>
    </lineage>
</organism>
<dbReference type="SUPFAM" id="SSF53335">
    <property type="entry name" value="S-adenosyl-L-methionine-dependent methyltransferases"/>
    <property type="match status" value="1"/>
</dbReference>
<evidence type="ECO:0000313" key="3">
    <source>
        <dbReference type="EMBL" id="RYJ15245.1"/>
    </source>
</evidence>
<evidence type="ECO:0000313" key="4">
    <source>
        <dbReference type="Proteomes" id="UP000294028"/>
    </source>
</evidence>
<feature type="domain" description="Methyltransferase" evidence="2">
    <location>
        <begin position="55"/>
        <end position="148"/>
    </location>
</feature>
<dbReference type="AlphaFoldDB" id="A0A482TQR1"/>
<dbReference type="InterPro" id="IPR041698">
    <property type="entry name" value="Methyltransf_25"/>
</dbReference>
<keyword evidence="3" id="KW-0489">Methyltransferase</keyword>
<dbReference type="Gene3D" id="3.40.50.150">
    <property type="entry name" value="Vaccinia Virus protein VP39"/>
    <property type="match status" value="1"/>
</dbReference>
<proteinExistence type="predicted"/>
<dbReference type="Gene3D" id="2.20.130.10">
    <property type="entry name" value="CAC2371-like domains"/>
    <property type="match status" value="1"/>
</dbReference>
<dbReference type="GO" id="GO:0032259">
    <property type="term" value="P:methylation"/>
    <property type="evidence" value="ECO:0007669"/>
    <property type="project" value="UniProtKB-KW"/>
</dbReference>
<keyword evidence="1 3" id="KW-0808">Transferase</keyword>
<dbReference type="Proteomes" id="UP000294028">
    <property type="component" value="Unassembled WGS sequence"/>
</dbReference>
<protein>
    <submittedName>
        <fullName evidence="3">Class I SAM-dependent methyltransferase</fullName>
    </submittedName>
</protein>
<dbReference type="GO" id="GO:0008168">
    <property type="term" value="F:methyltransferase activity"/>
    <property type="evidence" value="ECO:0007669"/>
    <property type="project" value="UniProtKB-KW"/>
</dbReference>